<sequence>MLNQIYVAVQGGKYCLGVNSREEAMLAAYGDYSGIDGVGYPAILGDFFETHSGEYVWHETRVSYEPEDIEETIDFLEALLKLDVEILHVTEGRITYEYQVILQAALDDAKDWKERYNA</sequence>
<gene>
    <name evidence="1" type="ORF">AAS21_gp052</name>
</gene>
<organism evidence="1 2">
    <name type="scientific">Pantoea phage vB_PagS_AAS21</name>
    <dbReference type="NCBI Taxonomy" id="2575261"/>
    <lineage>
        <taxon>Viruses</taxon>
        <taxon>Duplodnaviria</taxon>
        <taxon>Heunggongvirae</taxon>
        <taxon>Uroviricota</taxon>
        <taxon>Caudoviricetes</taxon>
        <taxon>Demerecviridae</taxon>
        <taxon>Keyvirus</taxon>
        <taxon>Keyvirus AAS21</taxon>
    </lineage>
</organism>
<dbReference type="EMBL" id="MK770119">
    <property type="protein sequence ID" value="QCW23790.1"/>
    <property type="molecule type" value="Genomic_DNA"/>
</dbReference>
<accession>A0A4Y5P1E9</accession>
<name>A0A4Y5P1E9_9CAUD</name>
<evidence type="ECO:0000313" key="1">
    <source>
        <dbReference type="EMBL" id="QCW23790.1"/>
    </source>
</evidence>
<keyword evidence="2" id="KW-1185">Reference proteome</keyword>
<reference evidence="1 2" key="1">
    <citation type="submission" date="2019-04" db="EMBL/GenBank/DDBJ databases">
        <title>Complete genome sequence of Pantoea bacteriophage vB_PagS_AAS21.</title>
        <authorList>
            <person name="Truncaite L."/>
            <person name="Simoliuniene M."/>
            <person name="Zajanckauskaite A."/>
            <person name="Meskys R."/>
            <person name="Simoliunas E."/>
        </authorList>
    </citation>
    <scope>NUCLEOTIDE SEQUENCE [LARGE SCALE GENOMIC DNA]</scope>
</reference>
<proteinExistence type="predicted"/>
<protein>
    <submittedName>
        <fullName evidence="1">Uncharacterized protein</fullName>
    </submittedName>
</protein>
<dbReference type="Proteomes" id="UP000308921">
    <property type="component" value="Segment"/>
</dbReference>
<evidence type="ECO:0000313" key="2">
    <source>
        <dbReference type="Proteomes" id="UP000308921"/>
    </source>
</evidence>